<gene>
    <name evidence="1" type="ORF">N7449_012456</name>
</gene>
<accession>A0A9W9INL4</accession>
<keyword evidence="2" id="KW-1185">Reference proteome</keyword>
<proteinExistence type="predicted"/>
<comment type="caution">
    <text evidence="1">The sequence shown here is derived from an EMBL/GenBank/DDBJ whole genome shotgun (WGS) entry which is preliminary data.</text>
</comment>
<evidence type="ECO:0000313" key="1">
    <source>
        <dbReference type="EMBL" id="KAJ5182309.1"/>
    </source>
</evidence>
<name>A0A9W9INL4_9EURO</name>
<reference evidence="1" key="2">
    <citation type="journal article" date="2023" name="IMA Fungus">
        <title>Comparative genomic study of the Penicillium genus elucidates a diverse pangenome and 15 lateral gene transfer events.</title>
        <authorList>
            <person name="Petersen C."/>
            <person name="Sorensen T."/>
            <person name="Nielsen M.R."/>
            <person name="Sondergaard T.E."/>
            <person name="Sorensen J.L."/>
            <person name="Fitzpatrick D.A."/>
            <person name="Frisvad J.C."/>
            <person name="Nielsen K.L."/>
        </authorList>
    </citation>
    <scope>NUCLEOTIDE SEQUENCE</scope>
    <source>
        <strain evidence="1">IBT 20477</strain>
    </source>
</reference>
<sequence>FGLYAINVGRSSSNKSPWRNWLARPTVNREVGSSSLPGDSPWRNWLARPTVNREVGSSSLPGDQTMVDVIFDGILHQTVYIGRNNKERSRSP</sequence>
<dbReference type="AlphaFoldDB" id="A0A9W9INL4"/>
<reference evidence="1" key="1">
    <citation type="submission" date="2022-11" db="EMBL/GenBank/DDBJ databases">
        <authorList>
            <person name="Petersen C."/>
        </authorList>
    </citation>
    <scope>NUCLEOTIDE SEQUENCE</scope>
    <source>
        <strain evidence="1">IBT 20477</strain>
    </source>
</reference>
<organism evidence="1 2">
    <name type="scientific">Penicillium cf. viridicatum</name>
    <dbReference type="NCBI Taxonomy" id="2972119"/>
    <lineage>
        <taxon>Eukaryota</taxon>
        <taxon>Fungi</taxon>
        <taxon>Dikarya</taxon>
        <taxon>Ascomycota</taxon>
        <taxon>Pezizomycotina</taxon>
        <taxon>Eurotiomycetes</taxon>
        <taxon>Eurotiomycetidae</taxon>
        <taxon>Eurotiales</taxon>
        <taxon>Aspergillaceae</taxon>
        <taxon>Penicillium</taxon>
    </lineage>
</organism>
<protein>
    <submittedName>
        <fullName evidence="1">Uncharacterized protein</fullName>
    </submittedName>
</protein>
<evidence type="ECO:0000313" key="2">
    <source>
        <dbReference type="Proteomes" id="UP001150942"/>
    </source>
</evidence>
<dbReference type="Proteomes" id="UP001150942">
    <property type="component" value="Unassembled WGS sequence"/>
</dbReference>
<feature type="non-terminal residue" evidence="1">
    <location>
        <position position="92"/>
    </location>
</feature>
<dbReference type="EMBL" id="JAPQKQ010000009">
    <property type="protein sequence ID" value="KAJ5182309.1"/>
    <property type="molecule type" value="Genomic_DNA"/>
</dbReference>
<dbReference type="OrthoDB" id="4338573at2759"/>